<proteinExistence type="predicted"/>
<evidence type="ECO:0000313" key="2">
    <source>
        <dbReference type="EMBL" id="CAB4763313.1"/>
    </source>
</evidence>
<feature type="transmembrane region" description="Helical" evidence="1">
    <location>
        <begin position="46"/>
        <end position="67"/>
    </location>
</feature>
<keyword evidence="1" id="KW-1133">Transmembrane helix</keyword>
<gene>
    <name evidence="2" type="ORF">UFOPK2852_00929</name>
</gene>
<keyword evidence="1" id="KW-0812">Transmembrane</keyword>
<sequence length="194" mass="20992">MIGFSPAPFLIVLFGRGGGNIVKRRSSTTTSATATSFGVTVMVVEFPFVVLCNFAGNGLPTGFFPLLARVGLTIFGDRLAGAAFLAATFLAAFTGAFLAAFFTIFLAGAFFAAFFADLAGAFLAAFFAAVFFGTDPPVSLKISKFTYFGTRKAQRLERCVHKHQLRRARIPHDSLTRRRRGHHLGACEKSRIHI</sequence>
<keyword evidence="1" id="KW-0472">Membrane</keyword>
<evidence type="ECO:0000256" key="1">
    <source>
        <dbReference type="SAM" id="Phobius"/>
    </source>
</evidence>
<name>A0A6J6UX58_9ZZZZ</name>
<dbReference type="EMBL" id="CAEZZJ010000129">
    <property type="protein sequence ID" value="CAB4763313.1"/>
    <property type="molecule type" value="Genomic_DNA"/>
</dbReference>
<reference evidence="2" key="1">
    <citation type="submission" date="2020-05" db="EMBL/GenBank/DDBJ databases">
        <authorList>
            <person name="Chiriac C."/>
            <person name="Salcher M."/>
            <person name="Ghai R."/>
            <person name="Kavagutti S V."/>
        </authorList>
    </citation>
    <scope>NUCLEOTIDE SEQUENCE</scope>
</reference>
<protein>
    <submittedName>
        <fullName evidence="2">Unannotated protein</fullName>
    </submittedName>
</protein>
<dbReference type="AlphaFoldDB" id="A0A6J6UX58"/>
<feature type="transmembrane region" description="Helical" evidence="1">
    <location>
        <begin position="110"/>
        <end position="134"/>
    </location>
</feature>
<feature type="transmembrane region" description="Helical" evidence="1">
    <location>
        <begin position="79"/>
        <end position="104"/>
    </location>
</feature>
<accession>A0A6J6UX58</accession>
<organism evidence="2">
    <name type="scientific">freshwater metagenome</name>
    <dbReference type="NCBI Taxonomy" id="449393"/>
    <lineage>
        <taxon>unclassified sequences</taxon>
        <taxon>metagenomes</taxon>
        <taxon>ecological metagenomes</taxon>
    </lineage>
</organism>